<reference evidence="1 2" key="1">
    <citation type="submission" date="2013-05" db="EMBL/GenBank/DDBJ databases">
        <title>Draft genome of the parasitic nematode Anyclostoma ceylanicum.</title>
        <authorList>
            <person name="Mitreva M."/>
        </authorList>
    </citation>
    <scope>NUCLEOTIDE SEQUENCE [LARGE SCALE GENOMIC DNA]</scope>
</reference>
<keyword evidence="2" id="KW-1185">Reference proteome</keyword>
<name>A0A0D6L8M1_9BILA</name>
<proteinExistence type="predicted"/>
<dbReference type="Proteomes" id="UP000054495">
    <property type="component" value="Unassembled WGS sequence"/>
</dbReference>
<protein>
    <submittedName>
        <fullName evidence="1">Uncharacterized protein</fullName>
    </submittedName>
</protein>
<dbReference type="AlphaFoldDB" id="A0A0D6L8M1"/>
<evidence type="ECO:0000313" key="2">
    <source>
        <dbReference type="Proteomes" id="UP000054495"/>
    </source>
</evidence>
<dbReference type="EMBL" id="KE125695">
    <property type="protein sequence ID" value="EPB67373.1"/>
    <property type="molecule type" value="Genomic_DNA"/>
</dbReference>
<sequence>MGRIDELKETADGTVREAVVILPSHRKIRRPINLLVPLELEDGHPQEHDVIESSLRNCDSNSGLTHGSELLPNKAATVEGRDMERPEGTSSSRYNLRPRQRITYNEHHVRKVTNLSLMFCLVLAIFASSSRSLALPVQPANSNKQQIRCILIGVELISPQRLPYRCAPRTFVRRWTNHA</sequence>
<accession>A0A0D6L8M1</accession>
<evidence type="ECO:0000313" key="1">
    <source>
        <dbReference type="EMBL" id="EPB67373.1"/>
    </source>
</evidence>
<gene>
    <name evidence="1" type="ORF">ANCCEY_13536</name>
</gene>
<organism evidence="1 2">
    <name type="scientific">Ancylostoma ceylanicum</name>
    <dbReference type="NCBI Taxonomy" id="53326"/>
    <lineage>
        <taxon>Eukaryota</taxon>
        <taxon>Metazoa</taxon>
        <taxon>Ecdysozoa</taxon>
        <taxon>Nematoda</taxon>
        <taxon>Chromadorea</taxon>
        <taxon>Rhabditida</taxon>
        <taxon>Rhabditina</taxon>
        <taxon>Rhabditomorpha</taxon>
        <taxon>Strongyloidea</taxon>
        <taxon>Ancylostomatidae</taxon>
        <taxon>Ancylostomatinae</taxon>
        <taxon>Ancylostoma</taxon>
    </lineage>
</organism>